<keyword evidence="8" id="KW-1185">Reference proteome</keyword>
<dbReference type="InterPro" id="IPR004143">
    <property type="entry name" value="BPL_LPL_catalytic"/>
</dbReference>
<dbReference type="EC" id="2.3.1.181" evidence="3"/>
<comment type="similarity">
    <text evidence="2">Belongs to the LipB family.</text>
</comment>
<dbReference type="FunCoup" id="K0KF91">
    <property type="interactions" value="449"/>
</dbReference>
<dbReference type="GO" id="GO:0033819">
    <property type="term" value="F:lipoyl(octanoyl) transferase activity"/>
    <property type="evidence" value="ECO:0007669"/>
    <property type="project" value="UniProtKB-EC"/>
</dbReference>
<proteinExistence type="inferred from homology"/>
<dbReference type="InterPro" id="IPR000544">
    <property type="entry name" value="Octanoyltransferase"/>
</dbReference>
<comment type="caution">
    <text evidence="7">The sequence shown here is derived from an EMBL/GenBank/DDBJ whole genome shotgun (WGS) entry which is preliminary data.</text>
</comment>
<dbReference type="STRING" id="1206466.K0KF91"/>
<accession>K0KF91</accession>
<comment type="pathway">
    <text evidence="1">Protein modification; protein lipoylation via endogenous pathway; protein N(6)-(lipoyl)lysine from octanoyl-[acyl-carrier-protein]: step 1/2.</text>
</comment>
<feature type="domain" description="BPL/LPL catalytic" evidence="6">
    <location>
        <begin position="114"/>
        <end position="299"/>
    </location>
</feature>
<organism evidence="7 8">
    <name type="scientific">Wickerhamomyces ciferrii (strain ATCC 14091 / BCRC 22168 / CBS 111 / JCM 3599 / NBRC 0793 / NRRL Y-1031 F-60-10)</name>
    <name type="common">Yeast</name>
    <name type="synonym">Pichia ciferrii</name>
    <dbReference type="NCBI Taxonomy" id="1206466"/>
    <lineage>
        <taxon>Eukaryota</taxon>
        <taxon>Fungi</taxon>
        <taxon>Dikarya</taxon>
        <taxon>Ascomycota</taxon>
        <taxon>Saccharomycotina</taxon>
        <taxon>Saccharomycetes</taxon>
        <taxon>Phaffomycetales</taxon>
        <taxon>Wickerhamomycetaceae</taxon>
        <taxon>Wickerhamomyces</taxon>
    </lineage>
</organism>
<keyword evidence="4 7" id="KW-0808">Transferase</keyword>
<dbReference type="Proteomes" id="UP000009328">
    <property type="component" value="Unassembled WGS sequence"/>
</dbReference>
<dbReference type="Pfam" id="PF21948">
    <property type="entry name" value="LplA-B_cat"/>
    <property type="match status" value="1"/>
</dbReference>
<dbReference type="GO" id="GO:0009249">
    <property type="term" value="P:protein lipoylation"/>
    <property type="evidence" value="ECO:0007669"/>
    <property type="project" value="InterPro"/>
</dbReference>
<name>K0KF91_WICCF</name>
<protein>
    <recommendedName>
        <fullName evidence="3">lipoyl(octanoyl) transferase</fullName>
        <ecNumber evidence="3">2.3.1.181</ecNumber>
    </recommendedName>
</protein>
<reference evidence="7 8" key="1">
    <citation type="journal article" date="2012" name="Eukaryot. Cell">
        <title>Draft genome sequence of Wickerhamomyces ciferrii NRRL Y-1031 F-60-10.</title>
        <authorList>
            <person name="Schneider J."/>
            <person name="Andrea H."/>
            <person name="Blom J."/>
            <person name="Jaenicke S."/>
            <person name="Ruckert C."/>
            <person name="Schorsch C."/>
            <person name="Szczepanowski R."/>
            <person name="Farwick M."/>
            <person name="Goesmann A."/>
            <person name="Puhler A."/>
            <person name="Schaffer S."/>
            <person name="Tauch A."/>
            <person name="Kohler T."/>
            <person name="Brinkrolf K."/>
        </authorList>
    </citation>
    <scope>NUCLEOTIDE SEQUENCE [LARGE SCALE GENOMIC DNA]</scope>
    <source>
        <strain evidence="8">ATCC 14091 / BCRC 22168 / CBS 111 / JCM 3599 / NBRC 0793 / NRRL Y-1031 F-60-10</strain>
    </source>
</reference>
<dbReference type="PROSITE" id="PS01313">
    <property type="entry name" value="LIPB"/>
    <property type="match status" value="1"/>
</dbReference>
<evidence type="ECO:0000256" key="5">
    <source>
        <dbReference type="ARBA" id="ARBA00023315"/>
    </source>
</evidence>
<gene>
    <name evidence="7" type="ORF">BN7_1162</name>
</gene>
<evidence type="ECO:0000256" key="2">
    <source>
        <dbReference type="ARBA" id="ARBA00007907"/>
    </source>
</evidence>
<evidence type="ECO:0000313" key="7">
    <source>
        <dbReference type="EMBL" id="CCH41621.1"/>
    </source>
</evidence>
<dbReference type="EMBL" id="CAIF01000026">
    <property type="protein sequence ID" value="CCH41621.1"/>
    <property type="molecule type" value="Genomic_DNA"/>
</dbReference>
<dbReference type="eggNOG" id="KOG0325">
    <property type="taxonomic scope" value="Eukaryota"/>
</dbReference>
<sequence length="318" mass="35852">MLRLKLQQNIVTASLKRAYTTSTTTQGSSEAPKETESCTKFSPIKESAKTLRHLRFTVPFEYNKAHEIQTQFVSAFLDFKKMVSTIERSNKELISKGLESNDYEKKIIQQILDNKPSPTVLSFEFKPVFTAGQREKKRLSQESIDNLKQNTGYDFVQTDRGGEITFHNPGQVVIYPIVDLRDFKKLTIKCFVSLIEDAVIEMLRKNGIKSEKTANTGVWIDEDTKISSIGLQVRRSITFHGVSLNVSNEIPKIEESGLVFCGLPGKSQTSMKQLGVDISMADASRQLVRQIASKLGVEQVETIELDNLELHTDSPEQQ</sequence>
<dbReference type="InterPro" id="IPR020605">
    <property type="entry name" value="Octanoyltransferase_CS"/>
</dbReference>
<evidence type="ECO:0000313" key="8">
    <source>
        <dbReference type="Proteomes" id="UP000009328"/>
    </source>
</evidence>
<dbReference type="NCBIfam" id="TIGR00214">
    <property type="entry name" value="lipB"/>
    <property type="match status" value="1"/>
</dbReference>
<keyword evidence="5 7" id="KW-0012">Acyltransferase</keyword>
<evidence type="ECO:0000259" key="6">
    <source>
        <dbReference type="PROSITE" id="PS51733"/>
    </source>
</evidence>
<evidence type="ECO:0000256" key="3">
    <source>
        <dbReference type="ARBA" id="ARBA00012334"/>
    </source>
</evidence>
<dbReference type="InParanoid" id="K0KF91"/>
<dbReference type="UniPathway" id="UPA00538">
    <property type="reaction ID" value="UER00592"/>
</dbReference>
<evidence type="ECO:0000256" key="4">
    <source>
        <dbReference type="ARBA" id="ARBA00022679"/>
    </source>
</evidence>
<dbReference type="PANTHER" id="PTHR10993">
    <property type="entry name" value="OCTANOYLTRANSFERASE"/>
    <property type="match status" value="1"/>
</dbReference>
<dbReference type="CDD" id="cd16444">
    <property type="entry name" value="LipB"/>
    <property type="match status" value="1"/>
</dbReference>
<dbReference type="PROSITE" id="PS51733">
    <property type="entry name" value="BPL_LPL_CATALYTIC"/>
    <property type="match status" value="1"/>
</dbReference>
<dbReference type="AlphaFoldDB" id="K0KF91"/>
<evidence type="ECO:0000256" key="1">
    <source>
        <dbReference type="ARBA" id="ARBA00004821"/>
    </source>
</evidence>
<dbReference type="InterPro" id="IPR045864">
    <property type="entry name" value="aa-tRNA-synth_II/BPL/LPL"/>
</dbReference>
<dbReference type="SUPFAM" id="SSF55681">
    <property type="entry name" value="Class II aaRS and biotin synthetases"/>
    <property type="match status" value="1"/>
</dbReference>
<dbReference type="Gene3D" id="3.30.930.10">
    <property type="entry name" value="Bira Bifunctional Protein, Domain 2"/>
    <property type="match status" value="1"/>
</dbReference>
<dbReference type="HOGENOM" id="CLU_035168_0_1_1"/>
<dbReference type="PANTHER" id="PTHR10993:SF7">
    <property type="entry name" value="LIPOYLTRANSFERASE 2, MITOCHONDRIAL-RELATED"/>
    <property type="match status" value="1"/>
</dbReference>